<dbReference type="Pfam" id="PF07273">
    <property type="entry name" value="DUF1439"/>
    <property type="match status" value="1"/>
</dbReference>
<dbReference type="Gene3D" id="3.15.10.40">
    <property type="entry name" value="Uncharacterised protein PF07273, DUF1439"/>
    <property type="match status" value="1"/>
</dbReference>
<evidence type="ECO:0000313" key="1">
    <source>
        <dbReference type="EMBL" id="MFG6430285.1"/>
    </source>
</evidence>
<proteinExistence type="predicted"/>
<evidence type="ECO:0000313" key="2">
    <source>
        <dbReference type="Proteomes" id="UP001606210"/>
    </source>
</evidence>
<dbReference type="EMBL" id="JBIGHV010000003">
    <property type="protein sequence ID" value="MFG6430285.1"/>
    <property type="molecule type" value="Genomic_DNA"/>
</dbReference>
<organism evidence="1 2">
    <name type="scientific">Pelomonas parva</name>
    <dbReference type="NCBI Taxonomy" id="3299032"/>
    <lineage>
        <taxon>Bacteria</taxon>
        <taxon>Pseudomonadati</taxon>
        <taxon>Pseudomonadota</taxon>
        <taxon>Betaproteobacteria</taxon>
        <taxon>Burkholderiales</taxon>
        <taxon>Sphaerotilaceae</taxon>
        <taxon>Roseateles</taxon>
    </lineage>
</organism>
<sequence length="188" mass="20828">MLKRRLVVVALLLALAIPAAWWAVITFSPEISIDLSKQEIQAQLDPRFPAEKCLFACLELREPKVRLDAGPDRVGFTAQFVATLGKRKMPGTTTFTGRPRYEQGTGSFYLDDVQVTEFQMAGNAPDFDEVVRVRGPKAMAAILRNVPIYTLNADGKHGALAKLALRSVQVVDGKLRITFLNPLGWFGR</sequence>
<protein>
    <submittedName>
        <fullName evidence="1">DUF1439 domain-containing protein</fullName>
    </submittedName>
</protein>
<comment type="caution">
    <text evidence="1">The sequence shown here is derived from an EMBL/GenBank/DDBJ whole genome shotgun (WGS) entry which is preliminary data.</text>
</comment>
<reference evidence="1 2" key="1">
    <citation type="submission" date="2024-08" db="EMBL/GenBank/DDBJ databases">
        <authorList>
            <person name="Lu H."/>
        </authorList>
    </citation>
    <scope>NUCLEOTIDE SEQUENCE [LARGE SCALE GENOMIC DNA]</scope>
    <source>
        <strain evidence="1 2">LYH14W</strain>
    </source>
</reference>
<dbReference type="RefSeq" id="WP_394478425.1">
    <property type="nucleotide sequence ID" value="NZ_JBIGHV010000003.1"/>
</dbReference>
<keyword evidence="2" id="KW-1185">Reference proteome</keyword>
<accession>A0ABW7F3R1</accession>
<dbReference type="InterPro" id="IPR010835">
    <property type="entry name" value="DUF1439"/>
</dbReference>
<gene>
    <name evidence="1" type="ORF">ACG00Y_10195</name>
</gene>
<dbReference type="Proteomes" id="UP001606210">
    <property type="component" value="Unassembled WGS sequence"/>
</dbReference>
<name>A0ABW7F3R1_9BURK</name>